<feature type="region of interest" description="Disordered" evidence="6">
    <location>
        <begin position="388"/>
        <end position="491"/>
    </location>
</feature>
<dbReference type="SUPFAM" id="SSF57667">
    <property type="entry name" value="beta-beta-alpha zinc fingers"/>
    <property type="match status" value="3"/>
</dbReference>
<feature type="domain" description="C2H2-type" evidence="7">
    <location>
        <begin position="656"/>
        <end position="683"/>
    </location>
</feature>
<keyword evidence="1" id="KW-0479">Metal-binding</keyword>
<feature type="compositionally biased region" description="Basic and acidic residues" evidence="6">
    <location>
        <begin position="464"/>
        <end position="474"/>
    </location>
</feature>
<dbReference type="GO" id="GO:0008270">
    <property type="term" value="F:zinc ion binding"/>
    <property type="evidence" value="ECO:0007669"/>
    <property type="project" value="UniProtKB-KW"/>
</dbReference>
<feature type="compositionally biased region" description="Polar residues" evidence="6">
    <location>
        <begin position="423"/>
        <end position="432"/>
    </location>
</feature>
<dbReference type="PROSITE" id="PS50157">
    <property type="entry name" value="ZINC_FINGER_C2H2_2"/>
    <property type="match status" value="5"/>
</dbReference>
<dbReference type="AlphaFoldDB" id="A0A024SI54"/>
<dbReference type="FunFam" id="3.30.160.60:FF:002343">
    <property type="entry name" value="Zinc finger protein 33A"/>
    <property type="match status" value="2"/>
</dbReference>
<evidence type="ECO:0000256" key="3">
    <source>
        <dbReference type="ARBA" id="ARBA00022771"/>
    </source>
</evidence>
<dbReference type="KEGG" id="trr:M419DRAFT_96242"/>
<dbReference type="PROSITE" id="PS00028">
    <property type="entry name" value="ZINC_FINGER_C2H2_1"/>
    <property type="match status" value="4"/>
</dbReference>
<accession>A0A024SI54</accession>
<feature type="domain" description="C2H2-type" evidence="7">
    <location>
        <begin position="628"/>
        <end position="655"/>
    </location>
</feature>
<dbReference type="Proteomes" id="UP000024376">
    <property type="component" value="Unassembled WGS sequence"/>
</dbReference>
<dbReference type="InterPro" id="IPR013087">
    <property type="entry name" value="Znf_C2H2_type"/>
</dbReference>
<feature type="domain" description="C2H2-type" evidence="7">
    <location>
        <begin position="538"/>
        <end position="569"/>
    </location>
</feature>
<dbReference type="EMBL" id="KI911141">
    <property type="protein sequence ID" value="ETS04421.1"/>
    <property type="molecule type" value="Genomic_DNA"/>
</dbReference>
<keyword evidence="2" id="KW-0677">Repeat</keyword>
<keyword evidence="3 5" id="KW-0863">Zinc-finger</keyword>
<evidence type="ECO:0000259" key="7">
    <source>
        <dbReference type="PROSITE" id="PS50157"/>
    </source>
</evidence>
<dbReference type="GO" id="GO:0045944">
    <property type="term" value="P:positive regulation of transcription by RNA polymerase II"/>
    <property type="evidence" value="ECO:0007669"/>
    <property type="project" value="UniProtKB-ARBA"/>
</dbReference>
<dbReference type="InterPro" id="IPR050329">
    <property type="entry name" value="GLI_C2H2-zinc-finger"/>
</dbReference>
<evidence type="ECO:0000256" key="5">
    <source>
        <dbReference type="PROSITE-ProRule" id="PRU00042"/>
    </source>
</evidence>
<dbReference type="HOGENOM" id="CLU_017543_1_0_1"/>
<dbReference type="FunFam" id="3.30.160.60:FF:000557">
    <property type="entry name" value="zinc finger and SCAN domain-containing protein 29"/>
    <property type="match status" value="1"/>
</dbReference>
<evidence type="ECO:0000256" key="1">
    <source>
        <dbReference type="ARBA" id="ARBA00022723"/>
    </source>
</evidence>
<evidence type="ECO:0000256" key="4">
    <source>
        <dbReference type="ARBA" id="ARBA00022833"/>
    </source>
</evidence>
<feature type="domain" description="C2H2-type" evidence="7">
    <location>
        <begin position="570"/>
        <end position="597"/>
    </location>
</feature>
<feature type="compositionally biased region" description="Pro residues" evidence="6">
    <location>
        <begin position="440"/>
        <end position="449"/>
    </location>
</feature>
<evidence type="ECO:0000313" key="9">
    <source>
        <dbReference type="Proteomes" id="UP000024376"/>
    </source>
</evidence>
<organism evidence="8 9">
    <name type="scientific">Hypocrea jecorina (strain ATCC 56765 / BCRC 32924 / NRRL 11460 / Rut C-30)</name>
    <name type="common">Trichoderma reesei</name>
    <dbReference type="NCBI Taxonomy" id="1344414"/>
    <lineage>
        <taxon>Eukaryota</taxon>
        <taxon>Fungi</taxon>
        <taxon>Dikarya</taxon>
        <taxon>Ascomycota</taxon>
        <taxon>Pezizomycotina</taxon>
        <taxon>Sordariomycetes</taxon>
        <taxon>Hypocreomycetidae</taxon>
        <taxon>Hypocreales</taxon>
        <taxon>Hypocreaceae</taxon>
        <taxon>Trichoderma</taxon>
    </lineage>
</organism>
<name>A0A024SI54_HYPJR</name>
<keyword evidence="4" id="KW-0862">Zinc</keyword>
<dbReference type="Gene3D" id="3.30.160.60">
    <property type="entry name" value="Classic Zinc Finger"/>
    <property type="match status" value="5"/>
</dbReference>
<dbReference type="PANTHER" id="PTHR19818">
    <property type="entry name" value="ZINC FINGER PROTEIN ZIC AND GLI"/>
    <property type="match status" value="1"/>
</dbReference>
<dbReference type="InterPro" id="IPR036236">
    <property type="entry name" value="Znf_C2H2_sf"/>
</dbReference>
<feature type="compositionally biased region" description="Low complexity" evidence="6">
    <location>
        <begin position="407"/>
        <end position="422"/>
    </location>
</feature>
<feature type="compositionally biased region" description="Low complexity" evidence="6">
    <location>
        <begin position="450"/>
        <end position="459"/>
    </location>
</feature>
<gene>
    <name evidence="8" type="ORF">M419DRAFT_96242</name>
</gene>
<dbReference type="SMART" id="SM00355">
    <property type="entry name" value="ZnF_C2H2"/>
    <property type="match status" value="6"/>
</dbReference>
<dbReference type="GO" id="GO:0000978">
    <property type="term" value="F:RNA polymerase II cis-regulatory region sequence-specific DNA binding"/>
    <property type="evidence" value="ECO:0007669"/>
    <property type="project" value="TreeGrafter"/>
</dbReference>
<feature type="domain" description="C2H2-type" evidence="7">
    <location>
        <begin position="598"/>
        <end position="627"/>
    </location>
</feature>
<dbReference type="PANTHER" id="PTHR19818:SF139">
    <property type="entry name" value="PAIR-RULE PROTEIN ODD-PAIRED"/>
    <property type="match status" value="1"/>
</dbReference>
<evidence type="ECO:0000313" key="8">
    <source>
        <dbReference type="EMBL" id="ETS04421.1"/>
    </source>
</evidence>
<dbReference type="Pfam" id="PF00096">
    <property type="entry name" value="zf-C2H2"/>
    <property type="match status" value="3"/>
</dbReference>
<dbReference type="GO" id="GO:0000981">
    <property type="term" value="F:DNA-binding transcription factor activity, RNA polymerase II-specific"/>
    <property type="evidence" value="ECO:0007669"/>
    <property type="project" value="TreeGrafter"/>
</dbReference>
<evidence type="ECO:0000256" key="2">
    <source>
        <dbReference type="ARBA" id="ARBA00022737"/>
    </source>
</evidence>
<dbReference type="OrthoDB" id="3437960at2759"/>
<reference evidence="9" key="1">
    <citation type="journal article" date="2013" name="Ind. Biotechnol.">
        <title>Comparative genomics analysis of Trichoderma reesei strains.</title>
        <authorList>
            <person name="Koike H."/>
            <person name="Aerts A."/>
            <person name="LaButti K."/>
            <person name="Grigoriev I.V."/>
            <person name="Baker S.E."/>
        </authorList>
    </citation>
    <scope>NUCLEOTIDE SEQUENCE [LARGE SCALE GENOMIC DNA]</scope>
    <source>
        <strain evidence="9">ATCC 56765 / BCRC 32924 / NRRL 11460 / Rut C-30</strain>
    </source>
</reference>
<dbReference type="GO" id="GO:0005634">
    <property type="term" value="C:nucleus"/>
    <property type="evidence" value="ECO:0007669"/>
    <property type="project" value="UniProtKB-ARBA"/>
</dbReference>
<protein>
    <recommendedName>
        <fullName evidence="7">C2H2-type domain-containing protein</fullName>
    </recommendedName>
</protein>
<evidence type="ECO:0000256" key="6">
    <source>
        <dbReference type="SAM" id="MobiDB-lite"/>
    </source>
</evidence>
<sequence length="702" mass="77271">MDAHRLPSSRFMELTRQLSHDSSVATPPDFCDLMDASHQFPRAIDPAGDHLPHDDLCLDAQASIYSAEPLKPLKMPSNAFKASPPSTYAMASLMGYAVQPQSQARHGNSTPAESPSVAEPHFSFSWDTYFNDTLADTSHSIRVGKDIQPQTEKDCDDDCRSMLSCTSACGISCPSQCGDTGQGMCCDDDACDDQELCLDEMCEDAVTPCTDANCSGLAKLGQLPLEPGFSDGDKQAAAALASIGDTQLELMPSTFPQFTADSTFGSHSCFTGATCSHTFPHPVFQPTTDDGLAGQFWEHLSEANPLATHILQYHDPRHVVDHARPCIADDPNLTIPKCALPKTVNGDFLNHGLGHNSHDFACGFEVNTLDQFASHIFEDHWYMHMPNPDFGNPAQPSQLEDNFSLIPNRSSVPPSYSSNVPSANDTQLTAPDSSLQSLPVVPPLSPPPTTQTTSSPVQPEESLTESHAESHAESQTESMPSELTPITPPDLEPAVEHTCLWKSSDGKVCHMQFKDADDLHNHTKNDHLKDMTRQHPGFCCQWENCTRATVFGQKSKLERHIQTHTGYKPVKCSICGLQLSAKQSLDQHMRVHTGEKPWKCKFPGCSHAFKQQSALTMHERTHTGYKPLRCDICGKSFGESSNLSKHRRTHNERGEHSCPICNKDFNRLDQLRRHLYSNHKCKPEEAESIAKANRAKSGKGQR</sequence>
<proteinExistence type="predicted"/>